<evidence type="ECO:0000313" key="2">
    <source>
        <dbReference type="EMBL" id="NWJ03034.1"/>
    </source>
</evidence>
<accession>A0A7K4LE73</accession>
<proteinExistence type="predicted"/>
<feature type="region of interest" description="Disordered" evidence="1">
    <location>
        <begin position="146"/>
        <end position="168"/>
    </location>
</feature>
<feature type="compositionally biased region" description="Acidic residues" evidence="1">
    <location>
        <begin position="154"/>
        <end position="168"/>
    </location>
</feature>
<feature type="compositionally biased region" description="Acidic residues" evidence="1">
    <location>
        <begin position="70"/>
        <end position="81"/>
    </location>
</feature>
<protein>
    <submittedName>
        <fullName evidence="2">KRI1 protein</fullName>
    </submittedName>
</protein>
<dbReference type="Proteomes" id="UP000534426">
    <property type="component" value="Unassembled WGS sequence"/>
</dbReference>
<name>A0A7K4LE73_9AVES</name>
<comment type="caution">
    <text evidence="2">The sequence shown here is derived from an EMBL/GenBank/DDBJ whole genome shotgun (WGS) entry which is preliminary data.</text>
</comment>
<dbReference type="EMBL" id="VWPW01011622">
    <property type="protein sequence ID" value="NWJ03034.1"/>
    <property type="molecule type" value="Genomic_DNA"/>
</dbReference>
<dbReference type="GO" id="GO:0000447">
    <property type="term" value="P:endonucleolytic cleavage in ITS1 to separate SSU-rRNA from 5.8S rRNA and LSU-rRNA from tricistronic rRNA transcript (SSU-rRNA, 5.8S rRNA, LSU-rRNA)"/>
    <property type="evidence" value="ECO:0007669"/>
    <property type="project" value="TreeGrafter"/>
</dbReference>
<dbReference type="InterPro" id="IPR018034">
    <property type="entry name" value="Kri1"/>
</dbReference>
<gene>
    <name evidence="2" type="primary">Kri1_1</name>
    <name evidence="2" type="ORF">CRYUND_R15580</name>
</gene>
<dbReference type="GO" id="GO:0030686">
    <property type="term" value="C:90S preribosome"/>
    <property type="evidence" value="ECO:0007669"/>
    <property type="project" value="TreeGrafter"/>
</dbReference>
<dbReference type="AlphaFoldDB" id="A0A7K4LE73"/>
<feature type="region of interest" description="Disordered" evidence="1">
    <location>
        <begin position="27"/>
        <end position="53"/>
    </location>
</feature>
<sequence length="168" mass="19704">SDAEPPERPERPMFLKDYERKVMLEKEGKYVDEEDEDEEAAAERRKVPASKSYIEEQRELKESFRALVADSDEEEERDEAEGSGSSLLRRRSRSAEETARDEADYIHWLKGQRELPEEPLQDLVPLQRFWTDPALEPGERFLRDYILSQGHRDDDDDNEEDDEDNEGG</sequence>
<evidence type="ECO:0000313" key="3">
    <source>
        <dbReference type="Proteomes" id="UP000534426"/>
    </source>
</evidence>
<dbReference type="GO" id="GO:0005730">
    <property type="term" value="C:nucleolus"/>
    <property type="evidence" value="ECO:0007669"/>
    <property type="project" value="TreeGrafter"/>
</dbReference>
<feature type="compositionally biased region" description="Basic and acidic residues" evidence="1">
    <location>
        <begin position="93"/>
        <end position="103"/>
    </location>
</feature>
<organism evidence="2 3">
    <name type="scientific">Crypturellus undulatus</name>
    <dbReference type="NCBI Taxonomy" id="48396"/>
    <lineage>
        <taxon>Eukaryota</taxon>
        <taxon>Metazoa</taxon>
        <taxon>Chordata</taxon>
        <taxon>Craniata</taxon>
        <taxon>Vertebrata</taxon>
        <taxon>Euteleostomi</taxon>
        <taxon>Archelosauria</taxon>
        <taxon>Archosauria</taxon>
        <taxon>Dinosauria</taxon>
        <taxon>Saurischia</taxon>
        <taxon>Theropoda</taxon>
        <taxon>Coelurosauria</taxon>
        <taxon>Aves</taxon>
        <taxon>Palaeognathae</taxon>
        <taxon>Tinamiformes</taxon>
        <taxon>Tinamidae</taxon>
        <taxon>Crypturellus</taxon>
    </lineage>
</organism>
<keyword evidence="3" id="KW-1185">Reference proteome</keyword>
<dbReference type="PANTHER" id="PTHR14490:SF5">
    <property type="entry name" value="PROTEIN KRI1 HOMOLOG"/>
    <property type="match status" value="1"/>
</dbReference>
<feature type="region of interest" description="Disordered" evidence="1">
    <location>
        <begin position="69"/>
        <end position="103"/>
    </location>
</feature>
<dbReference type="PANTHER" id="PTHR14490">
    <property type="entry name" value="ZINC FINGER, ZZ TYPE"/>
    <property type="match status" value="1"/>
</dbReference>
<reference evidence="2 3" key="1">
    <citation type="submission" date="2019-09" db="EMBL/GenBank/DDBJ databases">
        <title>Bird 10,000 Genomes (B10K) Project - Family phase.</title>
        <authorList>
            <person name="Zhang G."/>
        </authorList>
    </citation>
    <scope>NUCLEOTIDE SEQUENCE [LARGE SCALE GENOMIC DNA]</scope>
    <source>
        <strain evidence="2">B10K-MSB-37135</strain>
        <tissue evidence="2">Heart</tissue>
    </source>
</reference>
<feature type="non-terminal residue" evidence="2">
    <location>
        <position position="168"/>
    </location>
</feature>
<feature type="non-terminal residue" evidence="2">
    <location>
        <position position="1"/>
    </location>
</feature>
<evidence type="ECO:0000256" key="1">
    <source>
        <dbReference type="SAM" id="MobiDB-lite"/>
    </source>
</evidence>